<reference evidence="11 12" key="1">
    <citation type="submission" date="2022-07" db="EMBL/GenBank/DDBJ databases">
        <title>Mucilaginibacter sp. JC4.</title>
        <authorList>
            <person name="Le V."/>
            <person name="Ko S.-R."/>
            <person name="Ahn C.-Y."/>
            <person name="Oh H.-M."/>
        </authorList>
    </citation>
    <scope>NUCLEOTIDE SEQUENCE [LARGE SCALE GENOMIC DNA]</scope>
    <source>
        <strain evidence="11 12">JC4</strain>
    </source>
</reference>
<dbReference type="InterPro" id="IPR014756">
    <property type="entry name" value="Ig_E-set"/>
</dbReference>
<evidence type="ECO:0000256" key="6">
    <source>
        <dbReference type="PROSITE-ProRule" id="PRU10059"/>
    </source>
</evidence>
<dbReference type="InterPro" id="IPR013783">
    <property type="entry name" value="Ig-like_fold"/>
</dbReference>
<dbReference type="Pfam" id="PF00759">
    <property type="entry name" value="Glyco_hydro_9"/>
    <property type="match status" value="1"/>
</dbReference>
<dbReference type="EMBL" id="JANHOH010000001">
    <property type="protein sequence ID" value="MCQ6956603.1"/>
    <property type="molecule type" value="Genomic_DNA"/>
</dbReference>
<evidence type="ECO:0000256" key="8">
    <source>
        <dbReference type="RuleBase" id="RU361166"/>
    </source>
</evidence>
<feature type="active site" evidence="7">
    <location>
        <position position="563"/>
    </location>
</feature>
<feature type="signal peptide" evidence="8">
    <location>
        <begin position="1"/>
        <end position="26"/>
    </location>
</feature>
<accession>A0ABT1SY29</accession>
<dbReference type="PROSITE" id="PS51257">
    <property type="entry name" value="PROKAR_LIPOPROTEIN"/>
    <property type="match status" value="1"/>
</dbReference>
<feature type="active site" evidence="7">
    <location>
        <position position="554"/>
    </location>
</feature>
<evidence type="ECO:0000256" key="5">
    <source>
        <dbReference type="ARBA" id="ARBA00023326"/>
    </source>
</evidence>
<sequence>MNNRYLNGIWLVIGCCFLQLASSAQTVPAGNTNIKLNQIGFYPAATKIAVITNAKVGKFYIQNSSKKTVFTGELKQSAQSAFSGKYTYIANFTSFNKPGKYTVSILGTGSSYPFEIKESVYKNVADAAIKAFYFQRASIPLDEKYAGKWHRAEGHPDDKVLVHASAATDKRPAGTVISSPRGWYDAGDYNKYIVNSGITTATLLSLYEDFPEYMKTVQLNIPESNNRIPDVLDEILWNLRWMLTMQDPNDGGVYHKLTNANFDGMVMPDKAGATRYVVQKGTAATLDFAAVMAQASRIFKKFPDQLPGLADSCLDAAELAWQWASKNPNVVYEQDAMNKQFSPKITTGGYGDRYFSDELSWAAAELYVTTGEDEYFNNIGLGKNIGVQVPSWAQVRLLGFYTLTQHPGIQIANHPELKQLKENLLDFADSIIEGADSNAYQTVMTKAPAKFKWGSNSDAANQGILLIKAYQLSHNKKYLNSALSNLDYILGRNAAGYSYVTGYGSKSPMHPHHRPSVADGIVEPVPGLLSGGANAGMQDGVKLASIVPDEAFIDDDRSYATNEIAINWNAPIAYLANAIEALQREIVTK</sequence>
<organism evidence="11 12">
    <name type="scientific">Mucilaginibacter aquariorum</name>
    <dbReference type="NCBI Taxonomy" id="2967225"/>
    <lineage>
        <taxon>Bacteria</taxon>
        <taxon>Pseudomonadati</taxon>
        <taxon>Bacteroidota</taxon>
        <taxon>Sphingobacteriia</taxon>
        <taxon>Sphingobacteriales</taxon>
        <taxon>Sphingobacteriaceae</taxon>
        <taxon>Mucilaginibacter</taxon>
    </lineage>
</organism>
<evidence type="ECO:0000256" key="7">
    <source>
        <dbReference type="PROSITE-ProRule" id="PRU10060"/>
    </source>
</evidence>
<dbReference type="Proteomes" id="UP001204376">
    <property type="component" value="Unassembled WGS sequence"/>
</dbReference>
<keyword evidence="5 6" id="KW-0624">Polysaccharide degradation</keyword>
<keyword evidence="12" id="KW-1185">Reference proteome</keyword>
<dbReference type="EC" id="3.2.1.4" evidence="8"/>
<protein>
    <recommendedName>
        <fullName evidence="8">Endoglucanase</fullName>
        <ecNumber evidence="8">3.2.1.4</ecNumber>
    </recommendedName>
</protein>
<comment type="similarity">
    <text evidence="1 6 8">Belongs to the glycosyl hydrolase 9 (cellulase E) family.</text>
</comment>
<dbReference type="SUPFAM" id="SSF48208">
    <property type="entry name" value="Six-hairpin glycosidases"/>
    <property type="match status" value="1"/>
</dbReference>
<dbReference type="PROSITE" id="PS00592">
    <property type="entry name" value="GH9_2"/>
    <property type="match status" value="1"/>
</dbReference>
<feature type="active site" evidence="6">
    <location>
        <position position="512"/>
    </location>
</feature>
<gene>
    <name evidence="11" type="ORF">NPE20_01475</name>
</gene>
<keyword evidence="4 6" id="KW-0326">Glycosidase</keyword>
<dbReference type="InterPro" id="IPR012341">
    <property type="entry name" value="6hp_glycosidase-like_sf"/>
</dbReference>
<feature type="domain" description="Glycoside hydrolase family 9" evidence="9">
    <location>
        <begin position="121"/>
        <end position="575"/>
    </location>
</feature>
<evidence type="ECO:0000259" key="10">
    <source>
        <dbReference type="Pfam" id="PF02927"/>
    </source>
</evidence>
<keyword evidence="8" id="KW-0136">Cellulose degradation</keyword>
<dbReference type="InterPro" id="IPR001701">
    <property type="entry name" value="Glyco_hydro_9"/>
</dbReference>
<name>A0ABT1SY29_9SPHI</name>
<evidence type="ECO:0000256" key="4">
    <source>
        <dbReference type="ARBA" id="ARBA00023295"/>
    </source>
</evidence>
<dbReference type="Gene3D" id="2.60.40.10">
    <property type="entry name" value="Immunoglobulins"/>
    <property type="match status" value="1"/>
</dbReference>
<dbReference type="Gene3D" id="1.50.10.10">
    <property type="match status" value="1"/>
</dbReference>
<dbReference type="GO" id="GO:0016787">
    <property type="term" value="F:hydrolase activity"/>
    <property type="evidence" value="ECO:0007669"/>
    <property type="project" value="UniProtKB-KW"/>
</dbReference>
<comment type="catalytic activity">
    <reaction evidence="8">
        <text>Endohydrolysis of (1-&gt;4)-beta-D-glucosidic linkages in cellulose, lichenin and cereal beta-D-glucans.</text>
        <dbReference type="EC" id="3.2.1.4"/>
    </reaction>
</comment>
<evidence type="ECO:0000256" key="1">
    <source>
        <dbReference type="ARBA" id="ARBA00007072"/>
    </source>
</evidence>
<dbReference type="InterPro" id="IPR018221">
    <property type="entry name" value="Glyco_hydro_9_His_AS"/>
</dbReference>
<evidence type="ECO:0000313" key="12">
    <source>
        <dbReference type="Proteomes" id="UP001204376"/>
    </source>
</evidence>
<evidence type="ECO:0000256" key="2">
    <source>
        <dbReference type="ARBA" id="ARBA00022801"/>
    </source>
</evidence>
<dbReference type="InterPro" id="IPR008928">
    <property type="entry name" value="6-hairpin_glycosidase_sf"/>
</dbReference>
<feature type="domain" description="Cellulase Ig-like" evidence="10">
    <location>
        <begin position="32"/>
        <end position="109"/>
    </location>
</feature>
<dbReference type="SUPFAM" id="SSF81296">
    <property type="entry name" value="E set domains"/>
    <property type="match status" value="1"/>
</dbReference>
<keyword evidence="3 6" id="KW-0119">Carbohydrate metabolism</keyword>
<dbReference type="InterPro" id="IPR004197">
    <property type="entry name" value="Cellulase_Ig-like"/>
</dbReference>
<dbReference type="RefSeq" id="WP_256536819.1">
    <property type="nucleotide sequence ID" value="NZ_JANHOH010000001.1"/>
</dbReference>
<evidence type="ECO:0000313" key="11">
    <source>
        <dbReference type="EMBL" id="MCQ6956603.1"/>
    </source>
</evidence>
<evidence type="ECO:0000259" key="9">
    <source>
        <dbReference type="Pfam" id="PF00759"/>
    </source>
</evidence>
<dbReference type="CDD" id="cd02850">
    <property type="entry name" value="E_set_Cellulase_N"/>
    <property type="match status" value="1"/>
</dbReference>
<proteinExistence type="inferred from homology"/>
<keyword evidence="8" id="KW-0732">Signal</keyword>
<keyword evidence="2 6" id="KW-0378">Hydrolase</keyword>
<dbReference type="PROSITE" id="PS00698">
    <property type="entry name" value="GH9_3"/>
    <property type="match status" value="1"/>
</dbReference>
<evidence type="ECO:0000256" key="3">
    <source>
        <dbReference type="ARBA" id="ARBA00023277"/>
    </source>
</evidence>
<comment type="caution">
    <text evidence="11">The sequence shown here is derived from an EMBL/GenBank/DDBJ whole genome shotgun (WGS) entry which is preliminary data.</text>
</comment>
<feature type="chain" id="PRO_5044995516" description="Endoglucanase" evidence="8">
    <location>
        <begin position="27"/>
        <end position="589"/>
    </location>
</feature>
<dbReference type="PANTHER" id="PTHR22298">
    <property type="entry name" value="ENDO-1,4-BETA-GLUCANASE"/>
    <property type="match status" value="1"/>
</dbReference>
<dbReference type="InterPro" id="IPR033126">
    <property type="entry name" value="Glyco_hydro_9_Asp/Glu_AS"/>
</dbReference>
<dbReference type="Pfam" id="PF02927">
    <property type="entry name" value="CelD_N"/>
    <property type="match status" value="1"/>
</dbReference>